<name>A0ABP6D0W4_9ACTN</name>
<organism evidence="1 2">
    <name type="scientific">Actinomadura fulvescens</name>
    <dbReference type="NCBI Taxonomy" id="46160"/>
    <lineage>
        <taxon>Bacteria</taxon>
        <taxon>Bacillati</taxon>
        <taxon>Actinomycetota</taxon>
        <taxon>Actinomycetes</taxon>
        <taxon>Streptosporangiales</taxon>
        <taxon>Thermomonosporaceae</taxon>
        <taxon>Actinomadura</taxon>
    </lineage>
</organism>
<dbReference type="RefSeq" id="WP_344547456.1">
    <property type="nucleotide sequence ID" value="NZ_BAAATD010000014.1"/>
</dbReference>
<gene>
    <name evidence="1" type="ORF">GCM10010411_77220</name>
</gene>
<evidence type="ECO:0000313" key="1">
    <source>
        <dbReference type="EMBL" id="GAA2628480.1"/>
    </source>
</evidence>
<sequence length="158" mass="17737">MTLAAEVEVRGALGKDPRELVTPEQFKQMTDDVVEFDKVTRPYAEAGVAQFLVFLKAWGDTMAEVGGDPRAWLKFAPSPAVDKIWHRSMMRTRMFAEVCDTIAGRYMHHLPIMDADIQSGMATERGLSAMLDTGYRVDLEWWMEGRSCCPENCGTIGD</sequence>
<protein>
    <submittedName>
        <fullName evidence="1">Uncharacterized protein</fullName>
    </submittedName>
</protein>
<keyword evidence="2" id="KW-1185">Reference proteome</keyword>
<dbReference type="EMBL" id="BAAATD010000014">
    <property type="protein sequence ID" value="GAA2628480.1"/>
    <property type="molecule type" value="Genomic_DNA"/>
</dbReference>
<reference evidence="2" key="1">
    <citation type="journal article" date="2019" name="Int. J. Syst. Evol. Microbiol.">
        <title>The Global Catalogue of Microorganisms (GCM) 10K type strain sequencing project: providing services to taxonomists for standard genome sequencing and annotation.</title>
        <authorList>
            <consortium name="The Broad Institute Genomics Platform"/>
            <consortium name="The Broad Institute Genome Sequencing Center for Infectious Disease"/>
            <person name="Wu L."/>
            <person name="Ma J."/>
        </authorList>
    </citation>
    <scope>NUCLEOTIDE SEQUENCE [LARGE SCALE GENOMIC DNA]</scope>
    <source>
        <strain evidence="2">JCM 6833</strain>
    </source>
</reference>
<accession>A0ABP6D0W4</accession>
<proteinExistence type="predicted"/>
<dbReference type="Proteomes" id="UP001501509">
    <property type="component" value="Unassembled WGS sequence"/>
</dbReference>
<evidence type="ECO:0000313" key="2">
    <source>
        <dbReference type="Proteomes" id="UP001501509"/>
    </source>
</evidence>
<comment type="caution">
    <text evidence="1">The sequence shown here is derived from an EMBL/GenBank/DDBJ whole genome shotgun (WGS) entry which is preliminary data.</text>
</comment>